<keyword evidence="3" id="KW-1185">Reference proteome</keyword>
<dbReference type="InterPro" id="IPR023804">
    <property type="entry name" value="DUF3792_TM"/>
</dbReference>
<feature type="transmembrane region" description="Helical" evidence="1">
    <location>
        <begin position="7"/>
        <end position="32"/>
    </location>
</feature>
<sequence>MQTGGRMYSVGSGIIVTVGLLIIFSVAFSLILRFSSVTEASLQWLLIVLAFLGFGIGGFSAGNRSQDKGLFTGSLTAIGVIIIILLCQYLGYDHTMSAIQGIFFVGFLIVSALGAAIGVNRG</sequence>
<dbReference type="NCBIfam" id="TIGR04086">
    <property type="entry name" value="TIGR04086_membr"/>
    <property type="match status" value="1"/>
</dbReference>
<protein>
    <submittedName>
        <fullName evidence="2">Putative membrane protein, TIGR04086 family</fullName>
    </submittedName>
</protein>
<accession>A0A1I1Z6C5</accession>
<evidence type="ECO:0000313" key="2">
    <source>
        <dbReference type="EMBL" id="SFE27227.1"/>
    </source>
</evidence>
<feature type="transmembrane region" description="Helical" evidence="1">
    <location>
        <begin position="98"/>
        <end position="119"/>
    </location>
</feature>
<gene>
    <name evidence="2" type="ORF">SAMN05192532_10160</name>
</gene>
<organism evidence="2 3">
    <name type="scientific">Alteribacillus iranensis</name>
    <dbReference type="NCBI Taxonomy" id="930128"/>
    <lineage>
        <taxon>Bacteria</taxon>
        <taxon>Bacillati</taxon>
        <taxon>Bacillota</taxon>
        <taxon>Bacilli</taxon>
        <taxon>Bacillales</taxon>
        <taxon>Bacillaceae</taxon>
        <taxon>Alteribacillus</taxon>
    </lineage>
</organism>
<dbReference type="AlphaFoldDB" id="A0A1I1Z6C5"/>
<keyword evidence="1" id="KW-0472">Membrane</keyword>
<evidence type="ECO:0000313" key="3">
    <source>
        <dbReference type="Proteomes" id="UP000199516"/>
    </source>
</evidence>
<keyword evidence="1" id="KW-1133">Transmembrane helix</keyword>
<reference evidence="2 3" key="1">
    <citation type="submission" date="2016-10" db="EMBL/GenBank/DDBJ databases">
        <authorList>
            <person name="de Groot N.N."/>
        </authorList>
    </citation>
    <scope>NUCLEOTIDE SEQUENCE [LARGE SCALE GENOMIC DNA]</scope>
    <source>
        <strain evidence="2 3">DSM 23995</strain>
    </source>
</reference>
<name>A0A1I1Z6C5_9BACI</name>
<dbReference type="RefSeq" id="WP_177194633.1">
    <property type="nucleotide sequence ID" value="NZ_FONT01000001.1"/>
</dbReference>
<evidence type="ECO:0000256" key="1">
    <source>
        <dbReference type="SAM" id="Phobius"/>
    </source>
</evidence>
<proteinExistence type="predicted"/>
<dbReference type="Pfam" id="PF12670">
    <property type="entry name" value="DUF3792"/>
    <property type="match status" value="1"/>
</dbReference>
<dbReference type="Proteomes" id="UP000199516">
    <property type="component" value="Unassembled WGS sequence"/>
</dbReference>
<dbReference type="STRING" id="930128.SAMN05192532_10160"/>
<feature type="transmembrane region" description="Helical" evidence="1">
    <location>
        <begin position="44"/>
        <end position="62"/>
    </location>
</feature>
<feature type="transmembrane region" description="Helical" evidence="1">
    <location>
        <begin position="69"/>
        <end position="92"/>
    </location>
</feature>
<keyword evidence="1" id="KW-0812">Transmembrane</keyword>
<dbReference type="EMBL" id="FONT01000001">
    <property type="protein sequence ID" value="SFE27227.1"/>
    <property type="molecule type" value="Genomic_DNA"/>
</dbReference>